<evidence type="ECO:0000313" key="2">
    <source>
        <dbReference type="Proteomes" id="UP001497600"/>
    </source>
</evidence>
<keyword evidence="2" id="KW-1185">Reference proteome</keyword>
<sequence>MVQVLNLQGTLPILSSPILSNFTSLDCLTLMGTPMDIIQYITFIPKNLRILIIILDVKVLNSLHIYNNDPNLLNSIIPDPTQRVQCIRIVCNKMVLLTRLNTLLRRQKRRSITNLGHLLNTIFKRFYFNLKAIELSKIDFIIIFQHPIYCKDFPKLGIVLLDGVSGNSLDAWRHVVQNHYIILVNDTLSGGLYTIYPSGIGFWTTTNTSRHIANIRKNMGFI</sequence>
<proteinExistence type="predicted"/>
<gene>
    <name evidence="1" type="ORF">CAAN4_H08152</name>
</gene>
<protein>
    <submittedName>
        <fullName evidence="1">Uncharacterized protein</fullName>
    </submittedName>
</protein>
<evidence type="ECO:0000313" key="1">
    <source>
        <dbReference type="EMBL" id="CAK7920929.1"/>
    </source>
</evidence>
<reference evidence="1 2" key="1">
    <citation type="submission" date="2024-01" db="EMBL/GenBank/DDBJ databases">
        <authorList>
            <consortium name="Genoscope - CEA"/>
            <person name="William W."/>
        </authorList>
    </citation>
    <scope>NUCLEOTIDE SEQUENCE [LARGE SCALE GENOMIC DNA]</scope>
    <source>
        <strain evidence="1 2">29B2s-10</strain>
    </source>
</reference>
<dbReference type="EMBL" id="OZ004260">
    <property type="protein sequence ID" value="CAK7920929.1"/>
    <property type="molecule type" value="Genomic_DNA"/>
</dbReference>
<accession>A0ABP0EMS5</accession>
<dbReference type="Proteomes" id="UP001497600">
    <property type="component" value="Chromosome H"/>
</dbReference>
<name>A0ABP0EMS5_9ASCO</name>
<organism evidence="1 2">
    <name type="scientific">[Candida] anglica</name>
    <dbReference type="NCBI Taxonomy" id="148631"/>
    <lineage>
        <taxon>Eukaryota</taxon>
        <taxon>Fungi</taxon>
        <taxon>Dikarya</taxon>
        <taxon>Ascomycota</taxon>
        <taxon>Saccharomycotina</taxon>
        <taxon>Pichiomycetes</taxon>
        <taxon>Debaryomycetaceae</taxon>
        <taxon>Kurtzmaniella</taxon>
    </lineage>
</organism>